<gene>
    <name evidence="7" type="ORF">CYJ25_04670</name>
</gene>
<comment type="subcellular location">
    <subcellularLocation>
        <location evidence="2">Cytoplasm</location>
    </subcellularLocation>
</comment>
<name>A0A2I1I5A9_9ACTO</name>
<proteinExistence type="predicted"/>
<protein>
    <recommendedName>
        <fullName evidence="3">Phosphocarrier protein HPr</fullName>
    </recommendedName>
</protein>
<evidence type="ECO:0000256" key="1">
    <source>
        <dbReference type="ARBA" id="ARBA00003681"/>
    </source>
</evidence>
<keyword evidence="4" id="KW-0963">Cytoplasm</keyword>
<dbReference type="EMBL" id="PKKJ01000004">
    <property type="protein sequence ID" value="PKY66273.1"/>
    <property type="molecule type" value="Genomic_DNA"/>
</dbReference>
<dbReference type="NCBIfam" id="TIGR01003">
    <property type="entry name" value="PTS_HPr_family"/>
    <property type="match status" value="1"/>
</dbReference>
<dbReference type="Pfam" id="PF00381">
    <property type="entry name" value="PTS-HPr"/>
    <property type="match status" value="1"/>
</dbReference>
<evidence type="ECO:0000256" key="2">
    <source>
        <dbReference type="ARBA" id="ARBA00004496"/>
    </source>
</evidence>
<accession>A0A2I1I5A9</accession>
<dbReference type="PANTHER" id="PTHR33705">
    <property type="entry name" value="PHOSPHOCARRIER PROTEIN HPR"/>
    <property type="match status" value="1"/>
</dbReference>
<reference evidence="7 8" key="1">
    <citation type="submission" date="2017-12" db="EMBL/GenBank/DDBJ databases">
        <title>Phylogenetic diversity of female urinary microbiome.</title>
        <authorList>
            <person name="Thomas-White K."/>
            <person name="Wolfe A.J."/>
        </authorList>
    </citation>
    <scope>NUCLEOTIDE SEQUENCE [LARGE SCALE GENOMIC DNA]</scope>
    <source>
        <strain evidence="7 8">UMB0250</strain>
    </source>
</reference>
<evidence type="ECO:0000259" key="6">
    <source>
        <dbReference type="PROSITE" id="PS51350"/>
    </source>
</evidence>
<dbReference type="PROSITE" id="PS51350">
    <property type="entry name" value="PTS_HPR_DOM"/>
    <property type="match status" value="1"/>
</dbReference>
<evidence type="ECO:0000256" key="3">
    <source>
        <dbReference type="ARBA" id="ARBA00020422"/>
    </source>
</evidence>
<sequence length="88" mass="9122">MISRSVVVASSVGLHARPAAVLADAVDESGVDIVISFDGEEADAASLLEIMTLGVKHGDEVTLSTEDDNAGAVLDSLVELLSRDLDQE</sequence>
<feature type="domain" description="HPr" evidence="6">
    <location>
        <begin position="1"/>
        <end position="88"/>
    </location>
</feature>
<dbReference type="GO" id="GO:0005737">
    <property type="term" value="C:cytoplasm"/>
    <property type="evidence" value="ECO:0007669"/>
    <property type="project" value="UniProtKB-SubCell"/>
</dbReference>
<evidence type="ECO:0000256" key="4">
    <source>
        <dbReference type="ARBA" id="ARBA00022490"/>
    </source>
</evidence>
<dbReference type="CDD" id="cd00367">
    <property type="entry name" value="PTS-HPr_like"/>
    <property type="match status" value="1"/>
</dbReference>
<dbReference type="Gene3D" id="3.30.1340.10">
    <property type="entry name" value="HPr-like"/>
    <property type="match status" value="1"/>
</dbReference>
<dbReference type="RefSeq" id="WP_101628038.1">
    <property type="nucleotide sequence ID" value="NZ_PKKJ01000004.1"/>
</dbReference>
<dbReference type="InterPro" id="IPR035895">
    <property type="entry name" value="HPr-like_sf"/>
</dbReference>
<dbReference type="InterPro" id="IPR001020">
    <property type="entry name" value="PTS_HPr_His_P_site"/>
</dbReference>
<dbReference type="OrthoDB" id="9809047at2"/>
<dbReference type="PANTHER" id="PTHR33705:SF2">
    <property type="entry name" value="PHOSPHOCARRIER PROTEIN NPR"/>
    <property type="match status" value="1"/>
</dbReference>
<keyword evidence="5" id="KW-0598">Phosphotransferase system</keyword>
<comment type="function">
    <text evidence="1">General (non sugar-specific) component of the phosphoenolpyruvate-dependent sugar phosphotransferase system (sugar PTS). This major carbohydrate active-transport system catalyzes the phosphorylation of incoming sugar substrates concomitantly with their translocation across the cell membrane. The phosphoryl group from phosphoenolpyruvate (PEP) is transferred to the phosphoryl carrier protein HPr by enzyme I. Phospho-HPr then transfers it to the PTS EIIA domain.</text>
</comment>
<dbReference type="SUPFAM" id="SSF55594">
    <property type="entry name" value="HPr-like"/>
    <property type="match status" value="1"/>
</dbReference>
<dbReference type="PRINTS" id="PR00107">
    <property type="entry name" value="PHOSPHOCPHPR"/>
</dbReference>
<comment type="caution">
    <text evidence="7">The sequence shown here is derived from an EMBL/GenBank/DDBJ whole genome shotgun (WGS) entry which is preliminary data.</text>
</comment>
<dbReference type="PROSITE" id="PS00369">
    <property type="entry name" value="PTS_HPR_HIS"/>
    <property type="match status" value="1"/>
</dbReference>
<dbReference type="AlphaFoldDB" id="A0A2I1I5A9"/>
<dbReference type="InterPro" id="IPR000032">
    <property type="entry name" value="HPr-like"/>
</dbReference>
<evidence type="ECO:0000313" key="7">
    <source>
        <dbReference type="EMBL" id="PKY66273.1"/>
    </source>
</evidence>
<dbReference type="Proteomes" id="UP000234545">
    <property type="component" value="Unassembled WGS sequence"/>
</dbReference>
<evidence type="ECO:0000256" key="5">
    <source>
        <dbReference type="ARBA" id="ARBA00022683"/>
    </source>
</evidence>
<dbReference type="GO" id="GO:0009401">
    <property type="term" value="P:phosphoenolpyruvate-dependent sugar phosphotransferase system"/>
    <property type="evidence" value="ECO:0007669"/>
    <property type="project" value="UniProtKB-KW"/>
</dbReference>
<evidence type="ECO:0000313" key="8">
    <source>
        <dbReference type="Proteomes" id="UP000234545"/>
    </source>
</evidence>
<organism evidence="7 8">
    <name type="scientific">Schaalia turicensis</name>
    <dbReference type="NCBI Taxonomy" id="131111"/>
    <lineage>
        <taxon>Bacteria</taxon>
        <taxon>Bacillati</taxon>
        <taxon>Actinomycetota</taxon>
        <taxon>Actinomycetes</taxon>
        <taxon>Actinomycetales</taxon>
        <taxon>Actinomycetaceae</taxon>
        <taxon>Schaalia</taxon>
    </lineage>
</organism>
<dbReference type="InterPro" id="IPR050399">
    <property type="entry name" value="HPr"/>
</dbReference>